<dbReference type="Pfam" id="PF13920">
    <property type="entry name" value="zf-C3HC4_3"/>
    <property type="match status" value="1"/>
</dbReference>
<dbReference type="OrthoDB" id="1711136at2759"/>
<feature type="transmembrane region" description="Helical" evidence="2">
    <location>
        <begin position="269"/>
        <end position="290"/>
    </location>
</feature>
<sequence length="444" mass="47761">MEINIQIKNVQKPEDRLSTSEFQQVIGLALWSPAGDRAQRFGVPEFQQAIGLSTSEIQQVIGLSTSEFQQVIGLSTSEFQQVIGLSTSEFQQVIGLSTSVIGLSVPSTRCMCVGNPNYNGSVRLQYTAGGAGDTDESGTNKDAHRLSVIWQKDASATPMGSISIVMEFFVTNLDEATPGLIRGQCATAALTKFVAGTMLGGRPGKKQFSCLHRLRPEISVILNDVTQPPEVLDSFHKVLGRRECVLWTTGIEMVIAAVSFVGFDIRRSPLVLIVSSVLLLLAAIGFHGALVVSQLHIFMHMLLATSIPAAVCINFAVEDFAGVFDGKSQTPSWLLLLLLTLPYVVFLCLALVSFMLGIAVAELKQKIAEENSSDFSSDGLEVMAERAAGQDICCICVAVPKDTALVPCGHKAMCWSCAEQVRLRGLGCPVCRAPISAAMRVFDS</sequence>
<dbReference type="GO" id="GO:0016567">
    <property type="term" value="P:protein ubiquitination"/>
    <property type="evidence" value="ECO:0007669"/>
    <property type="project" value="TreeGrafter"/>
</dbReference>
<dbReference type="EMBL" id="CAJNJA010095142">
    <property type="protein sequence ID" value="CAE7941882.1"/>
    <property type="molecule type" value="Genomic_DNA"/>
</dbReference>
<feature type="transmembrane region" description="Helical" evidence="2">
    <location>
        <begin position="337"/>
        <end position="361"/>
    </location>
</feature>
<dbReference type="InterPro" id="IPR013083">
    <property type="entry name" value="Znf_RING/FYVE/PHD"/>
</dbReference>
<evidence type="ECO:0000313" key="5">
    <source>
        <dbReference type="Proteomes" id="UP000601435"/>
    </source>
</evidence>
<dbReference type="InterPro" id="IPR045194">
    <property type="entry name" value="MGRN1/RNF157-like"/>
</dbReference>
<protein>
    <submittedName>
        <fullName evidence="4">LUL3 protein</fullName>
    </submittedName>
</protein>
<keyword evidence="2" id="KW-0472">Membrane</keyword>
<feature type="domain" description="RING-type" evidence="3">
    <location>
        <begin position="393"/>
        <end position="432"/>
    </location>
</feature>
<name>A0A813CFJ4_9DINO</name>
<accession>A0A813CFJ4</accession>
<keyword evidence="2" id="KW-0812">Transmembrane</keyword>
<gene>
    <name evidence="4" type="primary">LUL3</name>
    <name evidence="4" type="ORF">SNEC2469_LOCUS34444</name>
</gene>
<dbReference type="SUPFAM" id="SSF57850">
    <property type="entry name" value="RING/U-box"/>
    <property type="match status" value="1"/>
</dbReference>
<dbReference type="InterPro" id="IPR001841">
    <property type="entry name" value="Znf_RING"/>
</dbReference>
<dbReference type="AlphaFoldDB" id="A0A813CFJ4"/>
<evidence type="ECO:0000256" key="1">
    <source>
        <dbReference type="PROSITE-ProRule" id="PRU00175"/>
    </source>
</evidence>
<dbReference type="GO" id="GO:0061630">
    <property type="term" value="F:ubiquitin protein ligase activity"/>
    <property type="evidence" value="ECO:0007669"/>
    <property type="project" value="UniProtKB-EC"/>
</dbReference>
<dbReference type="PANTHER" id="PTHR22996">
    <property type="entry name" value="MAHOGUNIN"/>
    <property type="match status" value="1"/>
</dbReference>
<dbReference type="PANTHER" id="PTHR22996:SF0">
    <property type="entry name" value="RE60872P-RELATED"/>
    <property type="match status" value="1"/>
</dbReference>
<dbReference type="GO" id="GO:0008270">
    <property type="term" value="F:zinc ion binding"/>
    <property type="evidence" value="ECO:0007669"/>
    <property type="project" value="UniProtKB-KW"/>
</dbReference>
<keyword evidence="1" id="KW-0862">Zinc</keyword>
<evidence type="ECO:0000313" key="4">
    <source>
        <dbReference type="EMBL" id="CAE7941882.1"/>
    </source>
</evidence>
<evidence type="ECO:0000259" key="3">
    <source>
        <dbReference type="PROSITE" id="PS50089"/>
    </source>
</evidence>
<keyword evidence="1" id="KW-0863">Zinc-finger</keyword>
<organism evidence="4 5">
    <name type="scientific">Symbiodinium necroappetens</name>
    <dbReference type="NCBI Taxonomy" id="1628268"/>
    <lineage>
        <taxon>Eukaryota</taxon>
        <taxon>Sar</taxon>
        <taxon>Alveolata</taxon>
        <taxon>Dinophyceae</taxon>
        <taxon>Suessiales</taxon>
        <taxon>Symbiodiniaceae</taxon>
        <taxon>Symbiodinium</taxon>
    </lineage>
</organism>
<keyword evidence="1" id="KW-0479">Metal-binding</keyword>
<keyword evidence="5" id="KW-1185">Reference proteome</keyword>
<keyword evidence="2" id="KW-1133">Transmembrane helix</keyword>
<reference evidence="4" key="1">
    <citation type="submission" date="2021-02" db="EMBL/GenBank/DDBJ databases">
        <authorList>
            <person name="Dougan E. K."/>
            <person name="Rhodes N."/>
            <person name="Thang M."/>
            <person name="Chan C."/>
        </authorList>
    </citation>
    <scope>NUCLEOTIDE SEQUENCE</scope>
</reference>
<dbReference type="SMART" id="SM00184">
    <property type="entry name" value="RING"/>
    <property type="match status" value="1"/>
</dbReference>
<feature type="transmembrane region" description="Helical" evidence="2">
    <location>
        <begin position="244"/>
        <end position="263"/>
    </location>
</feature>
<evidence type="ECO:0000256" key="2">
    <source>
        <dbReference type="SAM" id="Phobius"/>
    </source>
</evidence>
<proteinExistence type="predicted"/>
<dbReference type="PROSITE" id="PS50089">
    <property type="entry name" value="ZF_RING_2"/>
    <property type="match status" value="1"/>
</dbReference>
<dbReference type="Gene3D" id="3.30.40.10">
    <property type="entry name" value="Zinc/RING finger domain, C3HC4 (zinc finger)"/>
    <property type="match status" value="1"/>
</dbReference>
<comment type="caution">
    <text evidence="4">The sequence shown here is derived from an EMBL/GenBank/DDBJ whole genome shotgun (WGS) entry which is preliminary data.</text>
</comment>
<feature type="non-terminal residue" evidence="4">
    <location>
        <position position="1"/>
    </location>
</feature>
<dbReference type="Proteomes" id="UP000601435">
    <property type="component" value="Unassembled WGS sequence"/>
</dbReference>